<evidence type="ECO:0000256" key="1">
    <source>
        <dbReference type="SAM" id="SignalP"/>
    </source>
</evidence>
<protein>
    <recommendedName>
        <fullName evidence="2">Neurotransmitter-gated ion-channel ligand-binding domain-containing protein</fullName>
    </recommendedName>
</protein>
<feature type="domain" description="Neurotransmitter-gated ion-channel ligand-binding" evidence="2">
    <location>
        <begin position="23"/>
        <end position="93"/>
    </location>
</feature>
<name>A0AAF3J552_9BILA</name>
<dbReference type="WBParaSite" id="MBELARI_LOCUS16814">
    <property type="protein sequence ID" value="MBELARI_LOCUS16814"/>
    <property type="gene ID" value="MBELARI_LOCUS16814"/>
</dbReference>
<proteinExistence type="predicted"/>
<keyword evidence="3" id="KW-1185">Reference proteome</keyword>
<evidence type="ECO:0000313" key="4">
    <source>
        <dbReference type="WBParaSite" id="MBELARI_LOCUS16814"/>
    </source>
</evidence>
<dbReference type="Proteomes" id="UP000887575">
    <property type="component" value="Unassembled WGS sequence"/>
</dbReference>
<feature type="chain" id="PRO_5042200054" description="Neurotransmitter-gated ion-channel ligand-binding domain-containing protein" evidence="1">
    <location>
        <begin position="19"/>
        <end position="94"/>
    </location>
</feature>
<evidence type="ECO:0000313" key="3">
    <source>
        <dbReference type="Proteomes" id="UP000887575"/>
    </source>
</evidence>
<evidence type="ECO:0000259" key="2">
    <source>
        <dbReference type="Pfam" id="PF02931"/>
    </source>
</evidence>
<dbReference type="Gene3D" id="2.70.170.10">
    <property type="entry name" value="Neurotransmitter-gated ion-channel ligand-binding domain"/>
    <property type="match status" value="1"/>
</dbReference>
<sequence length="94" mass="10801">MIFSNLILLLYLFRICHTQLGAMSGSPLDVIFDLYYLKLISLDAERQLLSLCLQLKTFWQDPRLSWNMTEFSGLDDIFVAADVLWIPDTQVGNA</sequence>
<dbReference type="Pfam" id="PF02931">
    <property type="entry name" value="Neur_chan_LBD"/>
    <property type="match status" value="1"/>
</dbReference>
<dbReference type="AlphaFoldDB" id="A0AAF3J552"/>
<organism evidence="3 4">
    <name type="scientific">Mesorhabditis belari</name>
    <dbReference type="NCBI Taxonomy" id="2138241"/>
    <lineage>
        <taxon>Eukaryota</taxon>
        <taxon>Metazoa</taxon>
        <taxon>Ecdysozoa</taxon>
        <taxon>Nematoda</taxon>
        <taxon>Chromadorea</taxon>
        <taxon>Rhabditida</taxon>
        <taxon>Rhabditina</taxon>
        <taxon>Rhabditomorpha</taxon>
        <taxon>Rhabditoidea</taxon>
        <taxon>Rhabditidae</taxon>
        <taxon>Mesorhabditinae</taxon>
        <taxon>Mesorhabditis</taxon>
    </lineage>
</organism>
<dbReference type="InterPro" id="IPR036734">
    <property type="entry name" value="Neur_chan_lig-bd_sf"/>
</dbReference>
<reference evidence="4" key="1">
    <citation type="submission" date="2024-02" db="UniProtKB">
        <authorList>
            <consortium name="WormBaseParasite"/>
        </authorList>
    </citation>
    <scope>IDENTIFICATION</scope>
</reference>
<keyword evidence="1" id="KW-0732">Signal</keyword>
<dbReference type="GO" id="GO:0005230">
    <property type="term" value="F:extracellular ligand-gated monoatomic ion channel activity"/>
    <property type="evidence" value="ECO:0007669"/>
    <property type="project" value="InterPro"/>
</dbReference>
<feature type="signal peptide" evidence="1">
    <location>
        <begin position="1"/>
        <end position="18"/>
    </location>
</feature>
<accession>A0AAF3J552</accession>
<dbReference type="GO" id="GO:0016020">
    <property type="term" value="C:membrane"/>
    <property type="evidence" value="ECO:0007669"/>
    <property type="project" value="InterPro"/>
</dbReference>
<dbReference type="SUPFAM" id="SSF63712">
    <property type="entry name" value="Nicotinic receptor ligand binding domain-like"/>
    <property type="match status" value="1"/>
</dbReference>
<dbReference type="InterPro" id="IPR006202">
    <property type="entry name" value="Neur_chan_lig-bd"/>
</dbReference>